<dbReference type="InterPro" id="IPR029038">
    <property type="entry name" value="MetRS_Zn"/>
</dbReference>
<evidence type="ECO:0000256" key="2">
    <source>
        <dbReference type="ARBA" id="ARBA00022741"/>
    </source>
</evidence>
<gene>
    <name evidence="9" type="ORF">GCM10010170_027770</name>
</gene>
<keyword evidence="5 7" id="KW-0030">Aminoacyl-tRNA synthetase</keyword>
<keyword evidence="1 7" id="KW-0436">Ligase</keyword>
<keyword evidence="4 7" id="KW-0648">Protein biosynthesis</keyword>
<feature type="domain" description="Methionyl/Leucyl tRNA synthetase" evidence="8">
    <location>
        <begin position="11"/>
        <end position="383"/>
    </location>
</feature>
<accession>A0ABP5T0Z4</accession>
<dbReference type="Gene3D" id="3.40.50.620">
    <property type="entry name" value="HUPs"/>
    <property type="match status" value="1"/>
</dbReference>
<evidence type="ECO:0000259" key="8">
    <source>
        <dbReference type="Pfam" id="PF09334"/>
    </source>
</evidence>
<dbReference type="Gene3D" id="2.20.28.20">
    <property type="entry name" value="Methionyl-tRNA synthetase, Zn-domain"/>
    <property type="match status" value="1"/>
</dbReference>
<keyword evidence="3 7" id="KW-0067">ATP-binding</keyword>
<dbReference type="PROSITE" id="PS00178">
    <property type="entry name" value="AA_TRNA_LIGASE_I"/>
    <property type="match status" value="1"/>
</dbReference>
<protein>
    <submittedName>
        <fullName evidence="9">Class I tRNA ligase family protein</fullName>
    </submittedName>
</protein>
<comment type="similarity">
    <text evidence="7">Belongs to the class-I aminoacyl-tRNA synthetase family.</text>
</comment>
<evidence type="ECO:0000256" key="6">
    <source>
        <dbReference type="ARBA" id="ARBA00047364"/>
    </source>
</evidence>
<sequence length="454" mass="48670">MAEPEPMVDVVSIPPPTANGPLHVGHLSGPYLAADFAARAARARGEHVLAMAGVDVHQNYVLTRAELDGVDVDKMVDGYRDDIVEAFRRARIGYDAFVDPRAEGYAPAMAGMVARLVERGALPLRELVLHRCAGCARTLHHSYVEGLCGACGHEACGGGCEGCGGFTSAQTMVEVRCARCGGAPVPFTATIPVLDLERHRPALQSLWLRAELPVDVRALIGTALQGELPAIPAAYPTDWGVPGTGPIDGMRVDVYVEVCLNLVRGVAHALQPGVEEDPAAYADVWRRRVRGMWNFYGIDNAYFYGIMWPALLASAGVDLGGLAGMSVVNRFFTLDGFKFSTSRNHAIWANDLLADADPAIVRLFLAFNRPDRVGSDFTRESFEAFAAYVQPLLEGATRPHALPPELVEAERRRGELALRYTDFDAPLAARALLALLAVGGDAGATLRSVLTGGA</sequence>
<dbReference type="InterPro" id="IPR015413">
    <property type="entry name" value="Methionyl/Leucyl_tRNA_Synth"/>
</dbReference>
<comment type="catalytic activity">
    <reaction evidence="6">
        <text>tRNA(Met) + L-methionine + ATP = L-methionyl-tRNA(Met) + AMP + diphosphate</text>
        <dbReference type="Rhea" id="RHEA:13481"/>
        <dbReference type="Rhea" id="RHEA-COMP:9667"/>
        <dbReference type="Rhea" id="RHEA-COMP:9698"/>
        <dbReference type="ChEBI" id="CHEBI:30616"/>
        <dbReference type="ChEBI" id="CHEBI:33019"/>
        <dbReference type="ChEBI" id="CHEBI:57844"/>
        <dbReference type="ChEBI" id="CHEBI:78442"/>
        <dbReference type="ChEBI" id="CHEBI:78530"/>
        <dbReference type="ChEBI" id="CHEBI:456215"/>
        <dbReference type="EC" id="6.1.1.10"/>
    </reaction>
</comment>
<comment type="caution">
    <text evidence="9">The sequence shown here is derived from an EMBL/GenBank/DDBJ whole genome shotgun (WGS) entry which is preliminary data.</text>
</comment>
<keyword evidence="10" id="KW-1185">Reference proteome</keyword>
<dbReference type="Pfam" id="PF09334">
    <property type="entry name" value="tRNA-synt_1g"/>
    <property type="match status" value="1"/>
</dbReference>
<evidence type="ECO:0000256" key="3">
    <source>
        <dbReference type="ARBA" id="ARBA00022840"/>
    </source>
</evidence>
<evidence type="ECO:0000313" key="9">
    <source>
        <dbReference type="EMBL" id="GAA2343166.1"/>
    </source>
</evidence>
<dbReference type="PANTHER" id="PTHR45765">
    <property type="entry name" value="METHIONINE--TRNA LIGASE"/>
    <property type="match status" value="1"/>
</dbReference>
<reference evidence="10" key="1">
    <citation type="journal article" date="2019" name="Int. J. Syst. Evol. Microbiol.">
        <title>The Global Catalogue of Microorganisms (GCM) 10K type strain sequencing project: providing services to taxonomists for standard genome sequencing and annotation.</title>
        <authorList>
            <consortium name="The Broad Institute Genomics Platform"/>
            <consortium name="The Broad Institute Genome Sequencing Center for Infectious Disease"/>
            <person name="Wu L."/>
            <person name="Ma J."/>
        </authorList>
    </citation>
    <scope>NUCLEOTIDE SEQUENCE [LARGE SCALE GENOMIC DNA]</scope>
    <source>
        <strain evidence="10">JCM 3272</strain>
    </source>
</reference>
<name>A0ABP5T0Z4_9ACTN</name>
<dbReference type="InterPro" id="IPR014729">
    <property type="entry name" value="Rossmann-like_a/b/a_fold"/>
</dbReference>
<proteinExistence type="inferred from homology"/>
<dbReference type="Proteomes" id="UP001501444">
    <property type="component" value="Unassembled WGS sequence"/>
</dbReference>
<evidence type="ECO:0000313" key="10">
    <source>
        <dbReference type="Proteomes" id="UP001501444"/>
    </source>
</evidence>
<dbReference type="SUPFAM" id="SSF52374">
    <property type="entry name" value="Nucleotidylyl transferase"/>
    <property type="match status" value="1"/>
</dbReference>
<organism evidence="9 10">
    <name type="scientific">Dactylosporangium salmoneum</name>
    <dbReference type="NCBI Taxonomy" id="53361"/>
    <lineage>
        <taxon>Bacteria</taxon>
        <taxon>Bacillati</taxon>
        <taxon>Actinomycetota</taxon>
        <taxon>Actinomycetes</taxon>
        <taxon>Micromonosporales</taxon>
        <taxon>Micromonosporaceae</taxon>
        <taxon>Dactylosporangium</taxon>
    </lineage>
</organism>
<evidence type="ECO:0000256" key="7">
    <source>
        <dbReference type="RuleBase" id="RU363039"/>
    </source>
</evidence>
<dbReference type="GO" id="GO:0016874">
    <property type="term" value="F:ligase activity"/>
    <property type="evidence" value="ECO:0007669"/>
    <property type="project" value="UniProtKB-KW"/>
</dbReference>
<dbReference type="InterPro" id="IPR001412">
    <property type="entry name" value="aa-tRNA-synth_I_CS"/>
</dbReference>
<dbReference type="EMBL" id="BAAARV010000023">
    <property type="protein sequence ID" value="GAA2343166.1"/>
    <property type="molecule type" value="Genomic_DNA"/>
</dbReference>
<dbReference type="RefSeq" id="WP_344612753.1">
    <property type="nucleotide sequence ID" value="NZ_BAAARV010000023.1"/>
</dbReference>
<evidence type="ECO:0000256" key="4">
    <source>
        <dbReference type="ARBA" id="ARBA00022917"/>
    </source>
</evidence>
<dbReference type="PANTHER" id="PTHR45765:SF1">
    <property type="entry name" value="METHIONINE--TRNA LIGASE, CYTOPLASMIC"/>
    <property type="match status" value="1"/>
</dbReference>
<evidence type="ECO:0000256" key="5">
    <source>
        <dbReference type="ARBA" id="ARBA00023146"/>
    </source>
</evidence>
<evidence type="ECO:0000256" key="1">
    <source>
        <dbReference type="ARBA" id="ARBA00022598"/>
    </source>
</evidence>
<dbReference type="InterPro" id="IPR023458">
    <property type="entry name" value="Met-tRNA_ligase_1"/>
</dbReference>
<keyword evidence="2 7" id="KW-0547">Nucleotide-binding</keyword>